<dbReference type="PROSITE" id="PS51257">
    <property type="entry name" value="PROKAR_LIPOPROTEIN"/>
    <property type="match status" value="1"/>
</dbReference>
<dbReference type="EMBL" id="AGYH01000005">
    <property type="protein sequence ID" value="ENZ50866.1"/>
    <property type="molecule type" value="Genomic_DNA"/>
</dbReference>
<evidence type="ECO:0000313" key="3">
    <source>
        <dbReference type="Proteomes" id="UP000013126"/>
    </source>
</evidence>
<dbReference type="HOGENOM" id="CLU_2698035_0_0_9"/>
<reference evidence="2 3" key="1">
    <citation type="submission" date="2013-01" db="EMBL/GenBank/DDBJ databases">
        <title>The Genome Sequence of Clostridium bolteae 90A9.</title>
        <authorList>
            <consortium name="The Broad Institute Genome Sequencing Platform"/>
            <person name="Earl A."/>
            <person name="Ward D."/>
            <person name="Feldgarden M."/>
            <person name="Gevers D."/>
            <person name="Courvalin P."/>
            <person name="Lambert T."/>
            <person name="Walker B."/>
            <person name="Young S.K."/>
            <person name="Zeng Q."/>
            <person name="Gargeya S."/>
            <person name="Fitzgerald M."/>
            <person name="Haas B."/>
            <person name="Abouelleil A."/>
            <person name="Alvarado L."/>
            <person name="Arachchi H.M."/>
            <person name="Berlin A.M."/>
            <person name="Chapman S.B."/>
            <person name="Dewar J."/>
            <person name="Goldberg J."/>
            <person name="Griggs A."/>
            <person name="Gujja S."/>
            <person name="Hansen M."/>
            <person name="Howarth C."/>
            <person name="Imamovic A."/>
            <person name="Larimer J."/>
            <person name="McCowan C."/>
            <person name="Murphy C."/>
            <person name="Neiman D."/>
            <person name="Pearson M."/>
            <person name="Priest M."/>
            <person name="Roberts A."/>
            <person name="Saif S."/>
            <person name="Shea T."/>
            <person name="Sisk P."/>
            <person name="Sykes S."/>
            <person name="Wortman J."/>
            <person name="Nusbaum C."/>
            <person name="Birren B."/>
        </authorList>
    </citation>
    <scope>NUCLEOTIDE SEQUENCE [LARGE SCALE GENOMIC DNA]</scope>
    <source>
        <strain evidence="2 3">90A9</strain>
    </source>
</reference>
<accession>R0AFK9</accession>
<organism evidence="2 3">
    <name type="scientific">Enterocloster bolteae 90A9</name>
    <dbReference type="NCBI Taxonomy" id="997894"/>
    <lineage>
        <taxon>Bacteria</taxon>
        <taxon>Bacillati</taxon>
        <taxon>Bacillota</taxon>
        <taxon>Clostridia</taxon>
        <taxon>Lachnospirales</taxon>
        <taxon>Lachnospiraceae</taxon>
        <taxon>Enterocloster</taxon>
    </lineage>
</organism>
<evidence type="ECO:0000313" key="2">
    <source>
        <dbReference type="EMBL" id="ENZ50866.1"/>
    </source>
</evidence>
<dbReference type="AlphaFoldDB" id="R0AFK9"/>
<keyword evidence="3" id="KW-1185">Reference proteome</keyword>
<comment type="caution">
    <text evidence="2">The sequence shown here is derived from an EMBL/GenBank/DDBJ whole genome shotgun (WGS) entry which is preliminary data.</text>
</comment>
<sequence>MATALKHKQRSRRSNQQNRKVMGSLAVASACLASSHHYNKMAHNEGNWLDILSKCSEWDRKGIDNHGSKADRE</sequence>
<dbReference type="Proteomes" id="UP000013126">
    <property type="component" value="Unassembled WGS sequence"/>
</dbReference>
<gene>
    <name evidence="2" type="ORF">HMPREF1085_02351</name>
</gene>
<protein>
    <submittedName>
        <fullName evidence="2">Uncharacterized protein</fullName>
    </submittedName>
</protein>
<feature type="compositionally biased region" description="Basic residues" evidence="1">
    <location>
        <begin position="1"/>
        <end position="13"/>
    </location>
</feature>
<proteinExistence type="predicted"/>
<name>R0AFK9_9FIRM</name>
<feature type="region of interest" description="Disordered" evidence="1">
    <location>
        <begin position="1"/>
        <end position="20"/>
    </location>
</feature>
<evidence type="ECO:0000256" key="1">
    <source>
        <dbReference type="SAM" id="MobiDB-lite"/>
    </source>
</evidence>